<gene>
    <name evidence="3" type="primary">paaG_2</name>
    <name evidence="3" type="ORF">OCH7691_04410</name>
</gene>
<dbReference type="Gene3D" id="3.90.226.10">
    <property type="entry name" value="2-enoyl-CoA Hydratase, Chain A, domain 1"/>
    <property type="match status" value="1"/>
</dbReference>
<name>A0A1Y5TZ97_9PROT</name>
<dbReference type="Gene3D" id="1.10.12.10">
    <property type="entry name" value="Lyase 2-enoyl-coa Hydratase, Chain A, domain 2"/>
    <property type="match status" value="1"/>
</dbReference>
<dbReference type="SUPFAM" id="SSF52096">
    <property type="entry name" value="ClpP/crotonase"/>
    <property type="match status" value="1"/>
</dbReference>
<dbReference type="InterPro" id="IPR011968">
    <property type="entry name" value="PaaB1"/>
</dbReference>
<keyword evidence="4" id="KW-1185">Reference proteome</keyword>
<dbReference type="InterPro" id="IPR014748">
    <property type="entry name" value="Enoyl-CoA_hydra_C"/>
</dbReference>
<dbReference type="EC" id="5.3.3.18" evidence="3"/>
<comment type="similarity">
    <text evidence="1 2">Belongs to the enoyl-CoA hydratase/isomerase family.</text>
</comment>
<sequence length="264" mass="27658">MGFESIEFTTENQAATIRLNRPDRLNSFTDGMHGELRQALDAVAADDTIRCLLITGAGRAFCAGADLTQTGPASDGEGGMDIGLTLERHYNPLIKGLRELPKPVVAAVNGPAAGAGMSLAMAADVVVAARSAYFLQAFCNIGLVPDAGSTFFLPRLAGSARAAGMALLGEKLPAEEAERWGLIWKCVDDDKLGETAAALVAKLANGPTRGLGMIKRALNASLGNDLDQQLGLERVLQRDAGRTADFAEGVTAFLGKRPATFKGK</sequence>
<organism evidence="3 4">
    <name type="scientific">Oceanibacterium hippocampi</name>
    <dbReference type="NCBI Taxonomy" id="745714"/>
    <lineage>
        <taxon>Bacteria</taxon>
        <taxon>Pseudomonadati</taxon>
        <taxon>Pseudomonadota</taxon>
        <taxon>Alphaproteobacteria</taxon>
        <taxon>Sneathiellales</taxon>
        <taxon>Sneathiellaceae</taxon>
        <taxon>Oceanibacterium</taxon>
    </lineage>
</organism>
<dbReference type="EMBL" id="FWFR01000007">
    <property type="protein sequence ID" value="SLN77419.1"/>
    <property type="molecule type" value="Genomic_DNA"/>
</dbReference>
<dbReference type="GO" id="GO:0010124">
    <property type="term" value="P:phenylacetate catabolic process"/>
    <property type="evidence" value="ECO:0007669"/>
    <property type="project" value="InterPro"/>
</dbReference>
<accession>A0A1Y5TZ97</accession>
<dbReference type="RefSeq" id="WP_085885745.1">
    <property type="nucleotide sequence ID" value="NZ_FWFR01000007.1"/>
</dbReference>
<dbReference type="InParanoid" id="A0A1Y5TZ97"/>
<dbReference type="InterPro" id="IPR001753">
    <property type="entry name" value="Enoyl-CoA_hydra/iso"/>
</dbReference>
<dbReference type="GO" id="GO:0016853">
    <property type="term" value="F:isomerase activity"/>
    <property type="evidence" value="ECO:0007669"/>
    <property type="project" value="UniProtKB-KW"/>
</dbReference>
<dbReference type="Proteomes" id="UP000193200">
    <property type="component" value="Unassembled WGS sequence"/>
</dbReference>
<dbReference type="FunCoup" id="A0A1Y5TZ97">
    <property type="interactions" value="148"/>
</dbReference>
<protein>
    <submittedName>
        <fullName evidence="3">1,2-epoxyphenylacetyl-CoA isomerase</fullName>
        <ecNumber evidence="3">5.3.3.18</ecNumber>
    </submittedName>
</protein>
<dbReference type="InterPro" id="IPR018376">
    <property type="entry name" value="Enoyl-CoA_hyd/isom_CS"/>
</dbReference>
<evidence type="ECO:0000256" key="1">
    <source>
        <dbReference type="ARBA" id="ARBA00005254"/>
    </source>
</evidence>
<dbReference type="InterPro" id="IPR029045">
    <property type="entry name" value="ClpP/crotonase-like_dom_sf"/>
</dbReference>
<dbReference type="PROSITE" id="PS00166">
    <property type="entry name" value="ENOYL_COA_HYDRATASE"/>
    <property type="match status" value="1"/>
</dbReference>
<dbReference type="PANTHER" id="PTHR43459">
    <property type="entry name" value="ENOYL-COA HYDRATASE"/>
    <property type="match status" value="1"/>
</dbReference>
<evidence type="ECO:0000313" key="3">
    <source>
        <dbReference type="EMBL" id="SLN77419.1"/>
    </source>
</evidence>
<evidence type="ECO:0000256" key="2">
    <source>
        <dbReference type="RuleBase" id="RU003707"/>
    </source>
</evidence>
<dbReference type="NCBIfam" id="TIGR02280">
    <property type="entry name" value="PaaB1"/>
    <property type="match status" value="1"/>
</dbReference>
<keyword evidence="3" id="KW-0413">Isomerase</keyword>
<dbReference type="AlphaFoldDB" id="A0A1Y5TZ97"/>
<dbReference type="CDD" id="cd06558">
    <property type="entry name" value="crotonase-like"/>
    <property type="match status" value="1"/>
</dbReference>
<dbReference type="Pfam" id="PF00378">
    <property type="entry name" value="ECH_1"/>
    <property type="match status" value="1"/>
</dbReference>
<proteinExistence type="inferred from homology"/>
<reference evidence="3 4" key="1">
    <citation type="submission" date="2017-03" db="EMBL/GenBank/DDBJ databases">
        <authorList>
            <person name="Afonso C.L."/>
            <person name="Miller P.J."/>
            <person name="Scott M.A."/>
            <person name="Spackman E."/>
            <person name="Goraichik I."/>
            <person name="Dimitrov K.M."/>
            <person name="Suarez D.L."/>
            <person name="Swayne D.E."/>
        </authorList>
    </citation>
    <scope>NUCLEOTIDE SEQUENCE [LARGE SCALE GENOMIC DNA]</scope>
    <source>
        <strain evidence="3 4">CECT 7691</strain>
    </source>
</reference>
<dbReference type="OrthoDB" id="5730382at2"/>
<evidence type="ECO:0000313" key="4">
    <source>
        <dbReference type="Proteomes" id="UP000193200"/>
    </source>
</evidence>
<dbReference type="PANTHER" id="PTHR43459:SF1">
    <property type="entry name" value="EG:BACN32G11.4 PROTEIN"/>
    <property type="match status" value="1"/>
</dbReference>